<dbReference type="GO" id="GO:0051560">
    <property type="term" value="P:mitochondrial calcium ion homeostasis"/>
    <property type="evidence" value="ECO:0007669"/>
    <property type="project" value="InterPro"/>
</dbReference>
<sequence>MSEDDGDDDESLASGSRSVRQLSPSPHGQRWNSSSPWFPFRRCRVQTCPPRNTGLQIRVQNCFQDNTCHLYGNASSSCGRSRLGSHVLLFTGSACPSCRITVRKEFSLTRASLRANTSRTRARDSPSAPNSQVLLMSAGLQVYPSSAPPSPPVQASIPAAIDTEREREGERGERERERERGERESCEKGKFVASDITERSEASRCRLVLSSEQKLHICHRSAMFVSRFLCRATHRINTCGPVWCVASRFSTQPPAKGGLGRFTLTPMLTTVGDLLSEITAKDPGVQSASLLNGDGQRISTCTFMETVLDKDFQLIINDVTHNIRSLGQGASHEHVLGVDDMKYVVRLLHTALSLPQQLHSKHTDLLVKQEELKKQLQPLETERVKMALEAESRATQLGWAGFAYLSLQGGFLGYLTWNVYPWDVMEPITFFISLSTSMLFFAYYILTKQEFIYPHVKDRQFLHFFHYRASHQKFNVHKYNELKEELAKVDGDLSVLRSAIRRKPERTA</sequence>
<name>A0A7J5XN38_DISMA</name>
<feature type="compositionally biased region" description="Basic and acidic residues" evidence="10">
    <location>
        <begin position="162"/>
        <end position="186"/>
    </location>
</feature>
<dbReference type="InterPro" id="IPR006769">
    <property type="entry name" value="MCU_C"/>
</dbReference>
<proteinExistence type="inferred from homology"/>
<evidence type="ECO:0000256" key="2">
    <source>
        <dbReference type="ARBA" id="ARBA00005653"/>
    </source>
</evidence>
<dbReference type="Proteomes" id="UP000518266">
    <property type="component" value="Unassembled WGS sequence"/>
</dbReference>
<feature type="region of interest" description="Disordered" evidence="10">
    <location>
        <begin position="145"/>
        <end position="186"/>
    </location>
</feature>
<evidence type="ECO:0000313" key="14">
    <source>
        <dbReference type="Proteomes" id="UP000518266"/>
    </source>
</evidence>
<evidence type="ECO:0000256" key="10">
    <source>
        <dbReference type="SAM" id="MobiDB-lite"/>
    </source>
</evidence>
<accession>A0A7J5XN38</accession>
<keyword evidence="7 11" id="KW-1133">Transmembrane helix</keyword>
<dbReference type="OrthoDB" id="278338at2759"/>
<evidence type="ECO:0000256" key="9">
    <source>
        <dbReference type="ARBA" id="ARBA00023136"/>
    </source>
</evidence>
<organism evidence="13 14">
    <name type="scientific">Dissostichus mawsoni</name>
    <name type="common">Antarctic cod</name>
    <dbReference type="NCBI Taxonomy" id="36200"/>
    <lineage>
        <taxon>Eukaryota</taxon>
        <taxon>Metazoa</taxon>
        <taxon>Chordata</taxon>
        <taxon>Craniata</taxon>
        <taxon>Vertebrata</taxon>
        <taxon>Euteleostomi</taxon>
        <taxon>Actinopterygii</taxon>
        <taxon>Neopterygii</taxon>
        <taxon>Teleostei</taxon>
        <taxon>Neoteleostei</taxon>
        <taxon>Acanthomorphata</taxon>
        <taxon>Eupercaria</taxon>
        <taxon>Perciformes</taxon>
        <taxon>Notothenioidei</taxon>
        <taxon>Nototheniidae</taxon>
        <taxon>Dissostichus</taxon>
    </lineage>
</organism>
<dbReference type="PANTHER" id="PTHR13462:SF6">
    <property type="entry name" value="CALCIUM UNIPORTER REGULATORY SUBUNIT MCUB, MITOCHONDRIAL"/>
    <property type="match status" value="1"/>
</dbReference>
<dbReference type="InterPro" id="IPR039055">
    <property type="entry name" value="MCU_fam"/>
</dbReference>
<keyword evidence="4" id="KW-0109">Calcium transport</keyword>
<dbReference type="GO" id="GO:1990246">
    <property type="term" value="C:uniplex complex"/>
    <property type="evidence" value="ECO:0007669"/>
    <property type="project" value="TreeGrafter"/>
</dbReference>
<dbReference type="Pfam" id="PF04678">
    <property type="entry name" value="MCU"/>
    <property type="match status" value="1"/>
</dbReference>
<comment type="caution">
    <text evidence="13">The sequence shown here is derived from an EMBL/GenBank/DDBJ whole genome shotgun (WGS) entry which is preliminary data.</text>
</comment>
<keyword evidence="14" id="KW-1185">Reference proteome</keyword>
<feature type="transmembrane region" description="Helical" evidence="11">
    <location>
        <begin position="428"/>
        <end position="446"/>
    </location>
</feature>
<keyword evidence="5 11" id="KW-0812">Transmembrane</keyword>
<evidence type="ECO:0000256" key="8">
    <source>
        <dbReference type="ARBA" id="ARBA00023065"/>
    </source>
</evidence>
<comment type="similarity">
    <text evidence="2">Belongs to the MCU (TC 1.A.77) family.</text>
</comment>
<reference evidence="13 14" key="1">
    <citation type="submission" date="2020-03" db="EMBL/GenBank/DDBJ databases">
        <title>Dissostichus mawsoni Genome sequencing and assembly.</title>
        <authorList>
            <person name="Park H."/>
        </authorList>
    </citation>
    <scope>NUCLEOTIDE SEQUENCE [LARGE SCALE GENOMIC DNA]</scope>
    <source>
        <strain evidence="13">DM0001</strain>
        <tissue evidence="13">Muscle</tissue>
    </source>
</reference>
<gene>
    <name evidence="13" type="ORF">F7725_005022</name>
</gene>
<keyword evidence="9 11" id="KW-0472">Membrane</keyword>
<feature type="compositionally biased region" description="Acidic residues" evidence="10">
    <location>
        <begin position="1"/>
        <end position="11"/>
    </location>
</feature>
<keyword evidence="8" id="KW-0406">Ion transport</keyword>
<evidence type="ECO:0000256" key="5">
    <source>
        <dbReference type="ARBA" id="ARBA00022692"/>
    </source>
</evidence>
<evidence type="ECO:0000256" key="7">
    <source>
        <dbReference type="ARBA" id="ARBA00022989"/>
    </source>
</evidence>
<evidence type="ECO:0000259" key="12">
    <source>
        <dbReference type="Pfam" id="PF04678"/>
    </source>
</evidence>
<feature type="compositionally biased region" description="Polar residues" evidence="10">
    <location>
        <begin position="13"/>
        <end position="33"/>
    </location>
</feature>
<dbReference type="GO" id="GO:0019855">
    <property type="term" value="F:calcium channel inhibitor activity"/>
    <property type="evidence" value="ECO:0007669"/>
    <property type="project" value="TreeGrafter"/>
</dbReference>
<feature type="region of interest" description="Disordered" evidence="10">
    <location>
        <begin position="1"/>
        <end position="33"/>
    </location>
</feature>
<feature type="domain" description="Calcium uniporter protein C-terminal" evidence="12">
    <location>
        <begin position="282"/>
        <end position="482"/>
    </location>
</feature>
<dbReference type="EMBL" id="JAAKFY010000023">
    <property type="protein sequence ID" value="KAF3837558.1"/>
    <property type="molecule type" value="Genomic_DNA"/>
</dbReference>
<dbReference type="GO" id="GO:0036444">
    <property type="term" value="P:calcium import into the mitochondrion"/>
    <property type="evidence" value="ECO:0007669"/>
    <property type="project" value="TreeGrafter"/>
</dbReference>
<evidence type="ECO:0000256" key="6">
    <source>
        <dbReference type="ARBA" id="ARBA00022837"/>
    </source>
</evidence>
<evidence type="ECO:0000256" key="3">
    <source>
        <dbReference type="ARBA" id="ARBA00022448"/>
    </source>
</evidence>
<evidence type="ECO:0000313" key="13">
    <source>
        <dbReference type="EMBL" id="KAF3837558.1"/>
    </source>
</evidence>
<feature type="transmembrane region" description="Helical" evidence="11">
    <location>
        <begin position="397"/>
        <end position="416"/>
    </location>
</feature>
<evidence type="ECO:0000256" key="11">
    <source>
        <dbReference type="SAM" id="Phobius"/>
    </source>
</evidence>
<protein>
    <recommendedName>
        <fullName evidence="12">Calcium uniporter protein C-terminal domain-containing protein</fullName>
    </recommendedName>
</protein>
<dbReference type="AlphaFoldDB" id="A0A7J5XN38"/>
<keyword evidence="3" id="KW-0813">Transport</keyword>
<evidence type="ECO:0000256" key="4">
    <source>
        <dbReference type="ARBA" id="ARBA00022568"/>
    </source>
</evidence>
<dbReference type="PANTHER" id="PTHR13462">
    <property type="entry name" value="CALCIUM UNIPORTER PROTEIN, MITOCHONDRIAL"/>
    <property type="match status" value="1"/>
</dbReference>
<keyword evidence="6" id="KW-0106">Calcium</keyword>
<comment type="subcellular location">
    <subcellularLocation>
        <location evidence="1">Membrane</location>
        <topology evidence="1">Multi-pass membrane protein</topology>
    </subcellularLocation>
</comment>
<evidence type="ECO:0000256" key="1">
    <source>
        <dbReference type="ARBA" id="ARBA00004141"/>
    </source>
</evidence>